<keyword evidence="2" id="KW-1185">Reference proteome</keyword>
<comment type="caution">
    <text evidence="1">The sequence shown here is derived from an EMBL/GenBank/DDBJ whole genome shotgun (WGS) entry which is preliminary data.</text>
</comment>
<proteinExistence type="predicted"/>
<organism evidence="1 2">
    <name type="scientific">Tribonema minus</name>
    <dbReference type="NCBI Taxonomy" id="303371"/>
    <lineage>
        <taxon>Eukaryota</taxon>
        <taxon>Sar</taxon>
        <taxon>Stramenopiles</taxon>
        <taxon>Ochrophyta</taxon>
        <taxon>PX clade</taxon>
        <taxon>Xanthophyceae</taxon>
        <taxon>Tribonematales</taxon>
        <taxon>Tribonemataceae</taxon>
        <taxon>Tribonema</taxon>
    </lineage>
</organism>
<reference evidence="1" key="1">
    <citation type="submission" date="2021-02" db="EMBL/GenBank/DDBJ databases">
        <title>First Annotated Genome of the Yellow-green Alga Tribonema minus.</title>
        <authorList>
            <person name="Mahan K.M."/>
        </authorList>
    </citation>
    <scope>NUCLEOTIDE SEQUENCE</scope>
    <source>
        <strain evidence="1">UTEX B ZZ1240</strain>
    </source>
</reference>
<protein>
    <submittedName>
        <fullName evidence="1">Uncharacterized protein</fullName>
    </submittedName>
</protein>
<evidence type="ECO:0000313" key="1">
    <source>
        <dbReference type="EMBL" id="KAG5182064.1"/>
    </source>
</evidence>
<dbReference type="Pfam" id="PF10294">
    <property type="entry name" value="Methyltransf_16"/>
    <property type="match status" value="1"/>
</dbReference>
<sequence length="114" mass="12241">MRYTLPDGRCLEVMESVHMADGLGGEVWEGARYLCKHLEQLSHEGKLQGTRVLEVGGGTGLCSLVAAALGAKLVVVTDEFPDLLLKNVASFLDMRAPDDNHCSAGELVAEGLTW</sequence>
<feature type="non-terminal residue" evidence="1">
    <location>
        <position position="1"/>
    </location>
</feature>
<accession>A0A836CDV9</accession>
<name>A0A836CDV9_9STRA</name>
<dbReference type="InterPro" id="IPR029063">
    <property type="entry name" value="SAM-dependent_MTases_sf"/>
</dbReference>
<dbReference type="AlphaFoldDB" id="A0A836CDV9"/>
<evidence type="ECO:0000313" key="2">
    <source>
        <dbReference type="Proteomes" id="UP000664859"/>
    </source>
</evidence>
<dbReference type="SUPFAM" id="SSF53335">
    <property type="entry name" value="S-adenosyl-L-methionine-dependent methyltransferases"/>
    <property type="match status" value="1"/>
</dbReference>
<dbReference type="PANTHER" id="PTHR14614">
    <property type="entry name" value="HEPATOCELLULAR CARCINOMA-ASSOCIATED ANTIGEN"/>
    <property type="match status" value="1"/>
</dbReference>
<dbReference type="Proteomes" id="UP000664859">
    <property type="component" value="Unassembled WGS sequence"/>
</dbReference>
<dbReference type="InterPro" id="IPR019410">
    <property type="entry name" value="Methyltransf_16"/>
</dbReference>
<dbReference type="Gene3D" id="3.40.50.150">
    <property type="entry name" value="Vaccinia Virus protein VP39"/>
    <property type="match status" value="1"/>
</dbReference>
<dbReference type="EMBL" id="JAFCMP010000268">
    <property type="protein sequence ID" value="KAG5182064.1"/>
    <property type="molecule type" value="Genomic_DNA"/>
</dbReference>
<gene>
    <name evidence="1" type="ORF">JKP88DRAFT_186472</name>
</gene>
<dbReference type="OrthoDB" id="6407410at2759"/>